<keyword evidence="6" id="KW-1185">Reference proteome</keyword>
<dbReference type="AlphaFoldDB" id="A0A3L8PVC9"/>
<dbReference type="OrthoDB" id="5290098at2"/>
<feature type="short sequence motif" description="DGA/G" evidence="2">
    <location>
        <begin position="293"/>
        <end position="295"/>
    </location>
</feature>
<keyword evidence="2" id="KW-0378">Hydrolase</keyword>
<feature type="active site" description="Nucleophile" evidence="2">
    <location>
        <position position="117"/>
    </location>
</feature>
<sequence length="435" mass="47852">MALTLPVLARTAFQPLARASRSINATTYSVNCHEYKINGLVPKRSCFQSAKYFELTRPSFMENNEAPNPTPISKNKLAFDSLVLSGAGAKAAGFAGLLTELESNCGLKSIKHMVGTSVGSIVLFALSLGLPVHTIHQWMATSGAKFDAEVMKNKLTCIATHAFEPYLDPISVYLQQNHEPLIDQHGNEFDGTNGTACLANLTFRQHQLLVDAYTKANGTEILPNKLTALTIIASLNGKYEIEFSADNTPQIPIITAAIASSSMPRYMPAVELSSSKFKWLPPVKISSAIKVVDGGLTNNTPHIYAKGEKKLVVTPFAEKTLIPHGETALSAISEELKLAVTSLVSGINTSRVMRLNRFDARMGLSDPSVNLFFLKVNVSFKDFKGGLQRFDQLASDSAKQTKQYLAKVRKTHAHRETRNKSMNKREYINQKYHFK</sequence>
<keyword evidence="2" id="KW-0442">Lipid degradation</keyword>
<feature type="short sequence motif" description="GXSXG" evidence="2">
    <location>
        <begin position="115"/>
        <end position="119"/>
    </location>
</feature>
<feature type="active site" description="Proton acceptor" evidence="2">
    <location>
        <position position="293"/>
    </location>
</feature>
<feature type="compositionally biased region" description="Basic and acidic residues" evidence="3">
    <location>
        <begin position="414"/>
        <end position="428"/>
    </location>
</feature>
<dbReference type="EMBL" id="QZEI01000039">
    <property type="protein sequence ID" value="RLV59274.1"/>
    <property type="molecule type" value="Genomic_DNA"/>
</dbReference>
<evidence type="ECO:0000313" key="5">
    <source>
        <dbReference type="EMBL" id="RLV59274.1"/>
    </source>
</evidence>
<comment type="caution">
    <text evidence="2">Lacks conserved residue(s) required for the propagation of feature annotation.</text>
</comment>
<organism evidence="5 6">
    <name type="scientific">Parashewanella curva</name>
    <dbReference type="NCBI Taxonomy" id="2338552"/>
    <lineage>
        <taxon>Bacteria</taxon>
        <taxon>Pseudomonadati</taxon>
        <taxon>Pseudomonadota</taxon>
        <taxon>Gammaproteobacteria</taxon>
        <taxon>Alteromonadales</taxon>
        <taxon>Shewanellaceae</taxon>
        <taxon>Parashewanella</taxon>
    </lineage>
</organism>
<name>A0A3L8PVC9_9GAMM</name>
<protein>
    <submittedName>
        <fullName evidence="5">Patatin-like phospholipase family protein</fullName>
    </submittedName>
</protein>
<feature type="region of interest" description="Disordered" evidence="3">
    <location>
        <begin position="412"/>
        <end position="435"/>
    </location>
</feature>
<gene>
    <name evidence="5" type="ORF">D5018_13065</name>
</gene>
<feature type="domain" description="PNPLA" evidence="4">
    <location>
        <begin position="82"/>
        <end position="306"/>
    </location>
</feature>
<comment type="caution">
    <text evidence="5">The sequence shown here is derived from an EMBL/GenBank/DDBJ whole genome shotgun (WGS) entry which is preliminary data.</text>
</comment>
<evidence type="ECO:0000313" key="6">
    <source>
        <dbReference type="Proteomes" id="UP000281474"/>
    </source>
</evidence>
<evidence type="ECO:0000256" key="3">
    <source>
        <dbReference type="SAM" id="MobiDB-lite"/>
    </source>
</evidence>
<dbReference type="PROSITE" id="PS51635">
    <property type="entry name" value="PNPLA"/>
    <property type="match status" value="1"/>
</dbReference>
<dbReference type="SUPFAM" id="SSF52151">
    <property type="entry name" value="FabD/lysophospholipase-like"/>
    <property type="match status" value="1"/>
</dbReference>
<dbReference type="GO" id="GO:0016787">
    <property type="term" value="F:hydrolase activity"/>
    <property type="evidence" value="ECO:0007669"/>
    <property type="project" value="UniProtKB-UniRule"/>
</dbReference>
<dbReference type="Proteomes" id="UP000281474">
    <property type="component" value="Unassembled WGS sequence"/>
</dbReference>
<keyword evidence="1 2" id="KW-0443">Lipid metabolism</keyword>
<accession>A0A3L8PVC9</accession>
<dbReference type="GO" id="GO:0016042">
    <property type="term" value="P:lipid catabolic process"/>
    <property type="evidence" value="ECO:0007669"/>
    <property type="project" value="UniProtKB-UniRule"/>
</dbReference>
<reference evidence="5 6" key="1">
    <citation type="submission" date="2018-09" db="EMBL/GenBank/DDBJ databases">
        <title>Phylogeny of the Shewanellaceae, and recommendation for two new genera, Pseudoshewanella and Parashewanella.</title>
        <authorList>
            <person name="Wang G."/>
        </authorList>
    </citation>
    <scope>NUCLEOTIDE SEQUENCE [LARGE SCALE GENOMIC DNA]</scope>
    <source>
        <strain evidence="5 6">C51</strain>
    </source>
</reference>
<evidence type="ECO:0000256" key="2">
    <source>
        <dbReference type="PROSITE-ProRule" id="PRU01161"/>
    </source>
</evidence>
<dbReference type="Gene3D" id="3.40.1090.10">
    <property type="entry name" value="Cytosolic phospholipase A2 catalytic domain"/>
    <property type="match status" value="2"/>
</dbReference>
<evidence type="ECO:0000256" key="1">
    <source>
        <dbReference type="ARBA" id="ARBA00023098"/>
    </source>
</evidence>
<dbReference type="RefSeq" id="WP_121839443.1">
    <property type="nucleotide sequence ID" value="NZ_ML014788.1"/>
</dbReference>
<dbReference type="Pfam" id="PF01734">
    <property type="entry name" value="Patatin"/>
    <property type="match status" value="1"/>
</dbReference>
<evidence type="ECO:0000259" key="4">
    <source>
        <dbReference type="PROSITE" id="PS51635"/>
    </source>
</evidence>
<proteinExistence type="predicted"/>
<dbReference type="InterPro" id="IPR002641">
    <property type="entry name" value="PNPLA_dom"/>
</dbReference>
<dbReference type="InterPro" id="IPR016035">
    <property type="entry name" value="Acyl_Trfase/lysoPLipase"/>
</dbReference>